<name>A0A2N9G7E1_FAGSY</name>
<organism evidence="1">
    <name type="scientific">Fagus sylvatica</name>
    <name type="common">Beechnut</name>
    <dbReference type="NCBI Taxonomy" id="28930"/>
    <lineage>
        <taxon>Eukaryota</taxon>
        <taxon>Viridiplantae</taxon>
        <taxon>Streptophyta</taxon>
        <taxon>Embryophyta</taxon>
        <taxon>Tracheophyta</taxon>
        <taxon>Spermatophyta</taxon>
        <taxon>Magnoliopsida</taxon>
        <taxon>eudicotyledons</taxon>
        <taxon>Gunneridae</taxon>
        <taxon>Pentapetalae</taxon>
        <taxon>rosids</taxon>
        <taxon>fabids</taxon>
        <taxon>Fagales</taxon>
        <taxon>Fagaceae</taxon>
        <taxon>Fagus</taxon>
    </lineage>
</organism>
<dbReference type="EMBL" id="OIVN01001535">
    <property type="protein sequence ID" value="SPC95034.1"/>
    <property type="molecule type" value="Genomic_DNA"/>
</dbReference>
<reference evidence="1" key="1">
    <citation type="submission" date="2018-02" db="EMBL/GenBank/DDBJ databases">
        <authorList>
            <person name="Cohen D.B."/>
            <person name="Kent A.D."/>
        </authorList>
    </citation>
    <scope>NUCLEOTIDE SEQUENCE</scope>
</reference>
<evidence type="ECO:0000313" key="1">
    <source>
        <dbReference type="EMBL" id="SPC95034.1"/>
    </source>
</evidence>
<accession>A0A2N9G7E1</accession>
<sequence length="114" mass="12078">MAMVGFCLGFNGSGFRFQGLGFSGHGGFMFDSTAAVDLALGFDGGGGFGFGYPLLPIASQGSSIADTHNLDSTIQNFRSPWLGLRTSFETYFTTPLETNSLSLTLKATIMKKSI</sequence>
<gene>
    <name evidence="1" type="ORF">FSB_LOCUS22916</name>
</gene>
<protein>
    <submittedName>
        <fullName evidence="1">Uncharacterized protein</fullName>
    </submittedName>
</protein>
<dbReference type="AlphaFoldDB" id="A0A2N9G7E1"/>
<proteinExistence type="predicted"/>